<evidence type="ECO:0000313" key="1">
    <source>
        <dbReference type="EMBL" id="VDD91863.1"/>
    </source>
</evidence>
<protein>
    <submittedName>
        <fullName evidence="3">Peptidase_C39_2 domain-containing protein</fullName>
    </submittedName>
</protein>
<evidence type="ECO:0000313" key="3">
    <source>
        <dbReference type="WBParaSite" id="EVEC_0000709301-mRNA-1"/>
    </source>
</evidence>
<gene>
    <name evidence="1" type="ORF">EVEC_LOCUS6614</name>
</gene>
<proteinExistence type="predicted"/>
<name>A0A0N4V9H8_ENTVE</name>
<dbReference type="Proteomes" id="UP000274131">
    <property type="component" value="Unassembled WGS sequence"/>
</dbReference>
<dbReference type="OrthoDB" id="5872949at2759"/>
<dbReference type="EMBL" id="UXUI01008581">
    <property type="protein sequence ID" value="VDD91863.1"/>
    <property type="molecule type" value="Genomic_DNA"/>
</dbReference>
<reference evidence="1 2" key="2">
    <citation type="submission" date="2018-10" db="EMBL/GenBank/DDBJ databases">
        <authorList>
            <consortium name="Pathogen Informatics"/>
        </authorList>
    </citation>
    <scope>NUCLEOTIDE SEQUENCE [LARGE SCALE GENOMIC DNA]</scope>
</reference>
<accession>A0A0N4V9H8</accession>
<dbReference type="AlphaFoldDB" id="A0A0N4V9H8"/>
<sequence>MLGGEGTVNAKYSKYNSSVTHTVLTCLAKYNIEQFWKLETIGIQPEEDDLENDKKAAEHFLRTVRRQSDGRYIVGWPWKNDRPYLLGNYGLC</sequence>
<evidence type="ECO:0000313" key="2">
    <source>
        <dbReference type="Proteomes" id="UP000274131"/>
    </source>
</evidence>
<keyword evidence="2" id="KW-1185">Reference proteome</keyword>
<dbReference type="WBParaSite" id="EVEC_0000709301-mRNA-1">
    <property type="protein sequence ID" value="EVEC_0000709301-mRNA-1"/>
    <property type="gene ID" value="EVEC_0000709301"/>
</dbReference>
<reference evidence="3" key="1">
    <citation type="submission" date="2017-02" db="UniProtKB">
        <authorList>
            <consortium name="WormBaseParasite"/>
        </authorList>
    </citation>
    <scope>IDENTIFICATION</scope>
</reference>
<organism evidence="3">
    <name type="scientific">Enterobius vermicularis</name>
    <name type="common">Human pinworm</name>
    <dbReference type="NCBI Taxonomy" id="51028"/>
    <lineage>
        <taxon>Eukaryota</taxon>
        <taxon>Metazoa</taxon>
        <taxon>Ecdysozoa</taxon>
        <taxon>Nematoda</taxon>
        <taxon>Chromadorea</taxon>
        <taxon>Rhabditida</taxon>
        <taxon>Spirurina</taxon>
        <taxon>Oxyuridomorpha</taxon>
        <taxon>Oxyuroidea</taxon>
        <taxon>Oxyuridae</taxon>
        <taxon>Enterobius</taxon>
    </lineage>
</organism>